<evidence type="ECO:0000256" key="18">
    <source>
        <dbReference type="SAM" id="Phobius"/>
    </source>
</evidence>
<dbReference type="SUPFAM" id="SSF53822">
    <property type="entry name" value="Periplasmic binding protein-like I"/>
    <property type="match status" value="1"/>
</dbReference>
<keyword evidence="14 16" id="KW-0141">cGMP biosynthesis</keyword>
<sequence length="1422" mass="160405">MNVDHNQHTNQTTLISNRKSKNEEERKYYGPKSVHVDTHWHLYDDNNHNNRIRNRSKMNNETNSQMKSIDRVELNTDESIENGDEPTNEWNDRSINLIRYNQTNPFEVRFVAIFILDAELPYTLDLAKPSIDIAIEKARNQFPLIRWEEVIIRNGSNKCTANLAGVFAAEEFYRRRVSLFIGPSCGLALDPVARMAAHWHIPVISSGGPHVQFQNKEIFTTLTRLSFSLNNLGTFIRKLFQLFEWKHVSMIVQDKSSSPLIPLVKETVVDSFENTEQLLDHVSVELHEISRRLQKVNLRSLLMDCAKESRVILIISSSETLRHILLQAYDLGMGHGAYAFLGIETYKPYETLNTIDWIGNDPRSVDLRQMYESLMLLSIRMPTTPLYEQFVHNVLRRSRTENSNGIQFSPKDVNIILAGFHDSVLMYGQAVTETIENGGNPRDGVQVTNRMWNRSYTNYVSGDFFINENGDKTTDYVLLDWDPFYGRMRPIVIYSGYVDDIVWDNITEIHWPSGGRKPNSDVTVCDEWSKNDLYCSNLESKFPYVDVLLASGAIILTVLLVILFFYGRKLRQESELTSLWWKIRWNEIMFISGNTPADRLLDPLSPNNKPIYAGFDSTGTGLVAAVAPMPSESSKIPVEPNLGSGGGGSGSEIGSSSADNKPLSAPQSRAGHNRTQFESSQSCSKSNNSETNSASGRGKSHIRINDYFVALPTYLQHLGNRTGVRAGSVSLNKMQQSCKVTDGDGSSSSSSSTRPSGPIGSCFPETMIGSVGLGNMFSTEQQHHHQQQQQQQPQQLTNKHISRESLVPIPNKGIYKGSKVFIKHLNIKHLTVNRENLIELKQLKDLAHENLIRFVGICADDQHISILTEYCEKGNLRDLLDNEGIRIDWPFRYSLINDIVEGMLFIHESTLNMHGALKSTNCVIDSRLVVKLTDFGLKTLRNLSKQNSGPVQYKSLLWTAPEHLRQRKPELHGSPKGDVYSFAIVLQEIITRSGPFETVKVVGGDGKFSVVSLDPQFIIQQLKLGGCTPYRPNVDQNECLPELTELLTQCWDEVPANRPSFQSIKSTIGKIAKEFIGGYGGGGNSFLENLLLRLEQYANDLEILVEQKTSAFFEEKHKCEELLYELLPRTVANQLKRGLQVKPESFSCVTIFFSDIVKFTQIASVSTPIETVDFLNDLYTLFDSIISSYDVYKVETVGDAYLVVSGLPVRNGNEHARQIGRMSLELLYRIKQFKIKHLPENEVKVRVGIHSGPCAAGVIGLKMPRYCLFGDTVNVASRMESHGEANKIHISDTTKHILDKFGTFHITMRGDIYLKGKGVVRTYWLESESSNFLHHYRFMERNSKIDQMYEQQIRQQSVEMINPIGTALTTDCVDQQYPLISTIGGGELVMENKTIESTNQIAKSPSINAKHVPPPLAKSAST</sequence>
<dbReference type="PRINTS" id="PR00255">
    <property type="entry name" value="NATPEPTIDER"/>
</dbReference>
<dbReference type="InterPro" id="IPR001170">
    <property type="entry name" value="ANPR/GUC"/>
</dbReference>
<feature type="transmembrane region" description="Helical" evidence="18">
    <location>
        <begin position="544"/>
        <end position="566"/>
    </location>
</feature>
<dbReference type="Gene3D" id="6.10.250.780">
    <property type="match status" value="1"/>
</dbReference>
<evidence type="ECO:0000256" key="9">
    <source>
        <dbReference type="ARBA" id="ARBA00023134"/>
    </source>
</evidence>
<evidence type="ECO:0000313" key="21">
    <source>
        <dbReference type="EMBL" id="KAJ6216007.1"/>
    </source>
</evidence>
<dbReference type="EC" id="4.6.1.2" evidence="3 16"/>
<dbReference type="PROSITE" id="PS00452">
    <property type="entry name" value="GUANYLATE_CYCLASE_1"/>
    <property type="match status" value="1"/>
</dbReference>
<dbReference type="GO" id="GO:0005525">
    <property type="term" value="F:GTP binding"/>
    <property type="evidence" value="ECO:0007669"/>
    <property type="project" value="UniProtKB-KW"/>
</dbReference>
<keyword evidence="22" id="KW-1185">Reference proteome</keyword>
<dbReference type="GO" id="GO:0007168">
    <property type="term" value="P:receptor guanylyl cyclase signaling pathway"/>
    <property type="evidence" value="ECO:0007669"/>
    <property type="project" value="TreeGrafter"/>
</dbReference>
<dbReference type="OMA" id="CWNESPA"/>
<gene>
    <name evidence="21" type="ORF">RDWZM_010507</name>
</gene>
<evidence type="ECO:0000313" key="22">
    <source>
        <dbReference type="Proteomes" id="UP001142055"/>
    </source>
</evidence>
<comment type="caution">
    <text evidence="21">The sequence shown here is derived from an EMBL/GenBank/DDBJ whole genome shotgun (WGS) entry which is preliminary data.</text>
</comment>
<dbReference type="PANTHER" id="PTHR11920:SF494">
    <property type="entry name" value="ATRIAL NATRIURETIC PEPTIDE RECEPTOR 2"/>
    <property type="match status" value="1"/>
</dbReference>
<evidence type="ECO:0000256" key="12">
    <source>
        <dbReference type="ARBA" id="ARBA00023180"/>
    </source>
</evidence>
<dbReference type="CDD" id="cd06352">
    <property type="entry name" value="PBP1_NPR_GC-like"/>
    <property type="match status" value="1"/>
</dbReference>
<evidence type="ECO:0000256" key="4">
    <source>
        <dbReference type="ARBA" id="ARBA00022475"/>
    </source>
</evidence>
<keyword evidence="12" id="KW-0325">Glycoprotein</keyword>
<keyword evidence="8 18" id="KW-1133">Transmembrane helix</keyword>
<keyword evidence="5 18" id="KW-0812">Transmembrane</keyword>
<feature type="compositionally biased region" description="Low complexity" evidence="17">
    <location>
        <begin position="743"/>
        <end position="761"/>
    </location>
</feature>
<dbReference type="InterPro" id="IPR001828">
    <property type="entry name" value="ANF_lig-bd_rcpt"/>
</dbReference>
<evidence type="ECO:0000259" key="20">
    <source>
        <dbReference type="PROSITE" id="PS50125"/>
    </source>
</evidence>
<dbReference type="Proteomes" id="UP001142055">
    <property type="component" value="Chromosome 4"/>
</dbReference>
<comment type="subcellular location">
    <subcellularLocation>
        <location evidence="2">Cell membrane</location>
        <topology evidence="2">Single-pass type I membrane protein</topology>
    </subcellularLocation>
</comment>
<feature type="region of interest" description="Disordered" evidence="17">
    <location>
        <begin position="737"/>
        <end position="761"/>
    </location>
</feature>
<dbReference type="InterPro" id="IPR050401">
    <property type="entry name" value="Cyclic_nucleotide_synthase"/>
</dbReference>
<feature type="region of interest" description="Disordered" evidence="17">
    <location>
        <begin position="779"/>
        <end position="798"/>
    </location>
</feature>
<dbReference type="InterPro" id="IPR028082">
    <property type="entry name" value="Peripla_BP_I"/>
</dbReference>
<accession>A0A9Q0LZB6</accession>
<feature type="domain" description="Protein kinase" evidence="19">
    <location>
        <begin position="762"/>
        <end position="1076"/>
    </location>
</feature>
<feature type="compositionally biased region" description="Polar residues" evidence="17">
    <location>
        <begin position="8"/>
        <end position="17"/>
    </location>
</feature>
<evidence type="ECO:0000256" key="6">
    <source>
        <dbReference type="ARBA" id="ARBA00022729"/>
    </source>
</evidence>
<dbReference type="Pfam" id="PF01094">
    <property type="entry name" value="ANF_receptor"/>
    <property type="match status" value="1"/>
</dbReference>
<evidence type="ECO:0000256" key="5">
    <source>
        <dbReference type="ARBA" id="ARBA00022692"/>
    </source>
</evidence>
<dbReference type="Pfam" id="PF00211">
    <property type="entry name" value="Guanylate_cyc"/>
    <property type="match status" value="1"/>
</dbReference>
<dbReference type="GO" id="GO:0005524">
    <property type="term" value="F:ATP binding"/>
    <property type="evidence" value="ECO:0007669"/>
    <property type="project" value="InterPro"/>
</dbReference>
<reference evidence="21" key="1">
    <citation type="submission" date="2022-12" db="EMBL/GenBank/DDBJ databases">
        <title>Genome assemblies of Blomia tropicalis.</title>
        <authorList>
            <person name="Cui Y."/>
        </authorList>
    </citation>
    <scope>NUCLEOTIDE SEQUENCE</scope>
    <source>
        <tissue evidence="21">Adult mites</tissue>
    </source>
</reference>
<protein>
    <recommendedName>
        <fullName evidence="3 16">Guanylate cyclase</fullName>
        <ecNumber evidence="3 16">4.6.1.2</ecNumber>
    </recommendedName>
</protein>
<keyword evidence="4" id="KW-1003">Cell membrane</keyword>
<dbReference type="SUPFAM" id="SSF56112">
    <property type="entry name" value="Protein kinase-like (PK-like)"/>
    <property type="match status" value="1"/>
</dbReference>
<evidence type="ECO:0000256" key="2">
    <source>
        <dbReference type="ARBA" id="ARBA00004251"/>
    </source>
</evidence>
<feature type="compositionally biased region" description="Basic and acidic residues" evidence="17">
    <location>
        <begin position="20"/>
        <end position="31"/>
    </location>
</feature>
<dbReference type="GO" id="GO:0035556">
    <property type="term" value="P:intracellular signal transduction"/>
    <property type="evidence" value="ECO:0007669"/>
    <property type="project" value="InterPro"/>
</dbReference>
<dbReference type="Pfam" id="PF07714">
    <property type="entry name" value="PK_Tyr_Ser-Thr"/>
    <property type="match status" value="1"/>
</dbReference>
<dbReference type="PROSITE" id="PS50011">
    <property type="entry name" value="PROTEIN_KINASE_DOM"/>
    <property type="match status" value="1"/>
</dbReference>
<dbReference type="GO" id="GO:0004383">
    <property type="term" value="F:guanylate cyclase activity"/>
    <property type="evidence" value="ECO:0007669"/>
    <property type="project" value="UniProtKB-EC"/>
</dbReference>
<dbReference type="InterPro" id="IPR001245">
    <property type="entry name" value="Ser-Thr/Tyr_kinase_cat_dom"/>
</dbReference>
<keyword evidence="7" id="KW-0547">Nucleotide-binding</keyword>
<dbReference type="Gene3D" id="3.30.70.1230">
    <property type="entry name" value="Nucleotide cyclase"/>
    <property type="match status" value="1"/>
</dbReference>
<dbReference type="CDD" id="cd07302">
    <property type="entry name" value="CHD"/>
    <property type="match status" value="1"/>
</dbReference>
<evidence type="ECO:0000256" key="16">
    <source>
        <dbReference type="RuleBase" id="RU003431"/>
    </source>
</evidence>
<dbReference type="InterPro" id="IPR018297">
    <property type="entry name" value="A/G_cyclase_CS"/>
</dbReference>
<dbReference type="GO" id="GO:0004672">
    <property type="term" value="F:protein kinase activity"/>
    <property type="evidence" value="ECO:0007669"/>
    <property type="project" value="InterPro"/>
</dbReference>
<dbReference type="InterPro" id="IPR001054">
    <property type="entry name" value="A/G_cyclase"/>
</dbReference>
<evidence type="ECO:0000256" key="10">
    <source>
        <dbReference type="ARBA" id="ARBA00023136"/>
    </source>
</evidence>
<keyword evidence="9" id="KW-0342">GTP-binding</keyword>
<evidence type="ECO:0000256" key="7">
    <source>
        <dbReference type="ARBA" id="ARBA00022741"/>
    </source>
</evidence>
<dbReference type="SMART" id="SM00044">
    <property type="entry name" value="CYCc"/>
    <property type="match status" value="1"/>
</dbReference>
<feature type="compositionally biased region" description="Low complexity" evidence="17">
    <location>
        <begin position="679"/>
        <end position="689"/>
    </location>
</feature>
<evidence type="ECO:0000259" key="19">
    <source>
        <dbReference type="PROSITE" id="PS50011"/>
    </source>
</evidence>
<feature type="domain" description="Guanylate cyclase" evidence="20">
    <location>
        <begin position="1150"/>
        <end position="1280"/>
    </location>
</feature>
<dbReference type="PROSITE" id="PS50125">
    <property type="entry name" value="GUANYLATE_CYCLASE_2"/>
    <property type="match status" value="1"/>
</dbReference>
<dbReference type="FunFam" id="3.30.70.1230:FF:000004">
    <property type="entry name" value="Guanylate cyclase"/>
    <property type="match status" value="1"/>
</dbReference>
<keyword evidence="6" id="KW-0732">Signal</keyword>
<evidence type="ECO:0000256" key="17">
    <source>
        <dbReference type="SAM" id="MobiDB-lite"/>
    </source>
</evidence>
<keyword evidence="10 18" id="KW-0472">Membrane</keyword>
<dbReference type="SUPFAM" id="SSF55073">
    <property type="entry name" value="Nucleotide cyclase"/>
    <property type="match status" value="1"/>
</dbReference>
<dbReference type="InterPro" id="IPR011009">
    <property type="entry name" value="Kinase-like_dom_sf"/>
</dbReference>
<keyword evidence="11" id="KW-0675">Receptor</keyword>
<dbReference type="GO" id="GO:0004016">
    <property type="term" value="F:adenylate cyclase activity"/>
    <property type="evidence" value="ECO:0007669"/>
    <property type="project" value="TreeGrafter"/>
</dbReference>
<evidence type="ECO:0000256" key="14">
    <source>
        <dbReference type="ARBA" id="ARBA00023293"/>
    </source>
</evidence>
<evidence type="ECO:0000256" key="8">
    <source>
        <dbReference type="ARBA" id="ARBA00022989"/>
    </source>
</evidence>
<name>A0A9Q0LZB6_BLOTA</name>
<dbReference type="GO" id="GO:0005886">
    <property type="term" value="C:plasma membrane"/>
    <property type="evidence" value="ECO:0007669"/>
    <property type="project" value="UniProtKB-SubCell"/>
</dbReference>
<comment type="catalytic activity">
    <reaction evidence="1 16">
        <text>GTP = 3',5'-cyclic GMP + diphosphate</text>
        <dbReference type="Rhea" id="RHEA:13665"/>
        <dbReference type="ChEBI" id="CHEBI:33019"/>
        <dbReference type="ChEBI" id="CHEBI:37565"/>
        <dbReference type="ChEBI" id="CHEBI:57746"/>
        <dbReference type="EC" id="4.6.1.2"/>
    </reaction>
</comment>
<feature type="region of interest" description="Disordered" evidence="17">
    <location>
        <begin position="1"/>
        <end position="31"/>
    </location>
</feature>
<dbReference type="EMBL" id="JAPWDV010000004">
    <property type="protein sequence ID" value="KAJ6216007.1"/>
    <property type="molecule type" value="Genomic_DNA"/>
</dbReference>
<feature type="region of interest" description="Disordered" evidence="17">
    <location>
        <begin position="632"/>
        <end position="698"/>
    </location>
</feature>
<evidence type="ECO:0000256" key="15">
    <source>
        <dbReference type="RuleBase" id="RU000405"/>
    </source>
</evidence>
<dbReference type="Gene3D" id="3.40.50.2300">
    <property type="match status" value="2"/>
</dbReference>
<comment type="similarity">
    <text evidence="15">Belongs to the adenylyl cyclase class-4/guanylyl cyclase family.</text>
</comment>
<dbReference type="InterPro" id="IPR029787">
    <property type="entry name" value="Nucleotide_cyclase"/>
</dbReference>
<keyword evidence="13 15" id="KW-0456">Lyase</keyword>
<evidence type="ECO:0000256" key="11">
    <source>
        <dbReference type="ARBA" id="ARBA00023170"/>
    </source>
</evidence>
<evidence type="ECO:0000256" key="13">
    <source>
        <dbReference type="ARBA" id="ARBA00023239"/>
    </source>
</evidence>
<dbReference type="GO" id="GO:0001653">
    <property type="term" value="F:peptide receptor activity"/>
    <property type="evidence" value="ECO:0007669"/>
    <property type="project" value="TreeGrafter"/>
</dbReference>
<dbReference type="InterPro" id="IPR000719">
    <property type="entry name" value="Prot_kinase_dom"/>
</dbReference>
<organism evidence="21 22">
    <name type="scientific">Blomia tropicalis</name>
    <name type="common">Mite</name>
    <dbReference type="NCBI Taxonomy" id="40697"/>
    <lineage>
        <taxon>Eukaryota</taxon>
        <taxon>Metazoa</taxon>
        <taxon>Ecdysozoa</taxon>
        <taxon>Arthropoda</taxon>
        <taxon>Chelicerata</taxon>
        <taxon>Arachnida</taxon>
        <taxon>Acari</taxon>
        <taxon>Acariformes</taxon>
        <taxon>Sarcoptiformes</taxon>
        <taxon>Astigmata</taxon>
        <taxon>Glycyphagoidea</taxon>
        <taxon>Echimyopodidae</taxon>
        <taxon>Blomia</taxon>
    </lineage>
</organism>
<proteinExistence type="inferred from homology"/>
<dbReference type="PANTHER" id="PTHR11920">
    <property type="entry name" value="GUANYLYL CYCLASE"/>
    <property type="match status" value="1"/>
</dbReference>
<dbReference type="Gene3D" id="1.10.510.10">
    <property type="entry name" value="Transferase(Phosphotransferase) domain 1"/>
    <property type="match status" value="1"/>
</dbReference>
<evidence type="ECO:0000256" key="1">
    <source>
        <dbReference type="ARBA" id="ARBA00001436"/>
    </source>
</evidence>
<evidence type="ECO:0000256" key="3">
    <source>
        <dbReference type="ARBA" id="ARBA00012202"/>
    </source>
</evidence>